<feature type="compositionally biased region" description="Polar residues" evidence="1">
    <location>
        <begin position="50"/>
        <end position="59"/>
    </location>
</feature>
<keyword evidence="2" id="KW-1185">Reference proteome</keyword>
<reference evidence="2" key="1">
    <citation type="journal article" date="2013" name="Genetics">
        <title>The draft genome and transcriptome of Panagrellus redivivus are shaped by the harsh demands of a free-living lifestyle.</title>
        <authorList>
            <person name="Srinivasan J."/>
            <person name="Dillman A.R."/>
            <person name="Macchietto M.G."/>
            <person name="Heikkinen L."/>
            <person name="Lakso M."/>
            <person name="Fracchia K.M."/>
            <person name="Antoshechkin I."/>
            <person name="Mortazavi A."/>
            <person name="Wong G."/>
            <person name="Sternberg P.W."/>
        </authorList>
    </citation>
    <scope>NUCLEOTIDE SEQUENCE [LARGE SCALE GENOMIC DNA]</scope>
    <source>
        <strain evidence="2">MT8872</strain>
    </source>
</reference>
<feature type="region of interest" description="Disordered" evidence="1">
    <location>
        <begin position="42"/>
        <end position="193"/>
    </location>
</feature>
<proteinExistence type="predicted"/>
<feature type="compositionally biased region" description="Polar residues" evidence="1">
    <location>
        <begin position="171"/>
        <end position="180"/>
    </location>
</feature>
<evidence type="ECO:0000313" key="2">
    <source>
        <dbReference type="Proteomes" id="UP000492821"/>
    </source>
</evidence>
<sequence>MAFPQGFSLRNADGSFVTEEVARMRLQNLQFDALGRPTLAFAIPEKPKVPTSSKVTPPNRSAVKPIEEPKPAVPTSNPEHKSEPAKKPTSTPMNKAERVKKLKSNSTDTSKMAPLRKLQSDETIDHKGRVRKLMPHELPFSPVKASEPKKQQPKKPKPAVKPTIAKPPRPQGNSMHQPNSAVWGGFKIPMKQT</sequence>
<dbReference type="AlphaFoldDB" id="A0A7E4ZU30"/>
<name>A0A7E4ZU30_PANRE</name>
<evidence type="ECO:0000256" key="1">
    <source>
        <dbReference type="SAM" id="MobiDB-lite"/>
    </source>
</evidence>
<dbReference type="Proteomes" id="UP000492821">
    <property type="component" value="Unassembled WGS sequence"/>
</dbReference>
<organism evidence="2 3">
    <name type="scientific">Panagrellus redivivus</name>
    <name type="common">Microworm</name>
    <dbReference type="NCBI Taxonomy" id="6233"/>
    <lineage>
        <taxon>Eukaryota</taxon>
        <taxon>Metazoa</taxon>
        <taxon>Ecdysozoa</taxon>
        <taxon>Nematoda</taxon>
        <taxon>Chromadorea</taxon>
        <taxon>Rhabditida</taxon>
        <taxon>Tylenchina</taxon>
        <taxon>Panagrolaimomorpha</taxon>
        <taxon>Panagrolaimoidea</taxon>
        <taxon>Panagrolaimidae</taxon>
        <taxon>Panagrellus</taxon>
    </lineage>
</organism>
<reference evidence="3" key="2">
    <citation type="submission" date="2020-10" db="UniProtKB">
        <authorList>
            <consortium name="WormBaseParasite"/>
        </authorList>
    </citation>
    <scope>IDENTIFICATION</scope>
</reference>
<accession>A0A7E4ZU30</accession>
<dbReference type="WBParaSite" id="Pan_g17505.t1">
    <property type="protein sequence ID" value="Pan_g17505.t1"/>
    <property type="gene ID" value="Pan_g17505"/>
</dbReference>
<evidence type="ECO:0000313" key="3">
    <source>
        <dbReference type="WBParaSite" id="Pan_g17505.t1"/>
    </source>
</evidence>
<feature type="compositionally biased region" description="Basic and acidic residues" evidence="1">
    <location>
        <begin position="118"/>
        <end position="127"/>
    </location>
</feature>
<protein>
    <submittedName>
        <fullName evidence="3">WH2 domain-containing protein</fullName>
    </submittedName>
</protein>